<sequence length="252" mass="29052">MVSIRKDKTASVTHLVGPHGFYPQIQDISICYPFGGFTLFLTTNTRHQHLLPIWWVHIVSIHKYKTLAYVTYLVGLHCFYPQIQDISICYPFGGSTLFQSTNTRHQHLLPIWWVHMVSIHKYKTSTSVTHLVGPHGFNPQIQDLSICYPFCGSTWFQSPNTKQHLLPILWVHMVSIPKYKTASVTHLVGPHGFNPQIQDINICYPFGGSTWFQSTNTRHQHLFQNPSLYKLKVTNKCPNFLKFSSSEVKQNN</sequence>
<name>A0AAD8F1C9_BIOPF</name>
<dbReference type="Proteomes" id="UP001233172">
    <property type="component" value="Unassembled WGS sequence"/>
</dbReference>
<gene>
    <name evidence="1" type="ORF">Bpfe_023800</name>
</gene>
<protein>
    <submittedName>
        <fullName evidence="1">Uncharacterized protein</fullName>
    </submittedName>
</protein>
<organism evidence="1 2">
    <name type="scientific">Biomphalaria pfeifferi</name>
    <name type="common">Bloodfluke planorb</name>
    <name type="synonym">Freshwater snail</name>
    <dbReference type="NCBI Taxonomy" id="112525"/>
    <lineage>
        <taxon>Eukaryota</taxon>
        <taxon>Metazoa</taxon>
        <taxon>Spiralia</taxon>
        <taxon>Lophotrochozoa</taxon>
        <taxon>Mollusca</taxon>
        <taxon>Gastropoda</taxon>
        <taxon>Heterobranchia</taxon>
        <taxon>Euthyneura</taxon>
        <taxon>Panpulmonata</taxon>
        <taxon>Hygrophila</taxon>
        <taxon>Lymnaeoidea</taxon>
        <taxon>Planorbidae</taxon>
        <taxon>Biomphalaria</taxon>
    </lineage>
</organism>
<reference evidence="1" key="2">
    <citation type="submission" date="2023-04" db="EMBL/GenBank/DDBJ databases">
        <authorList>
            <person name="Bu L."/>
            <person name="Lu L."/>
            <person name="Laidemitt M.R."/>
            <person name="Zhang S.M."/>
            <person name="Mutuku M."/>
            <person name="Mkoji G."/>
            <person name="Steinauer M."/>
            <person name="Loker E.S."/>
        </authorList>
    </citation>
    <scope>NUCLEOTIDE SEQUENCE</scope>
    <source>
        <strain evidence="1">KasaAsao</strain>
        <tissue evidence="1">Whole Snail</tissue>
    </source>
</reference>
<evidence type="ECO:0000313" key="1">
    <source>
        <dbReference type="EMBL" id="KAK0046776.1"/>
    </source>
</evidence>
<dbReference type="EMBL" id="JASAOG010000160">
    <property type="protein sequence ID" value="KAK0046776.1"/>
    <property type="molecule type" value="Genomic_DNA"/>
</dbReference>
<comment type="caution">
    <text evidence="1">The sequence shown here is derived from an EMBL/GenBank/DDBJ whole genome shotgun (WGS) entry which is preliminary data.</text>
</comment>
<dbReference type="AlphaFoldDB" id="A0AAD8F1C9"/>
<accession>A0AAD8F1C9</accession>
<keyword evidence="2" id="KW-1185">Reference proteome</keyword>
<proteinExistence type="predicted"/>
<evidence type="ECO:0000313" key="2">
    <source>
        <dbReference type="Proteomes" id="UP001233172"/>
    </source>
</evidence>
<reference evidence="1" key="1">
    <citation type="journal article" date="2023" name="PLoS Negl. Trop. Dis.">
        <title>A genome sequence for Biomphalaria pfeifferi, the major vector snail for the human-infecting parasite Schistosoma mansoni.</title>
        <authorList>
            <person name="Bu L."/>
            <person name="Lu L."/>
            <person name="Laidemitt M.R."/>
            <person name="Zhang S.M."/>
            <person name="Mutuku M."/>
            <person name="Mkoji G."/>
            <person name="Steinauer M."/>
            <person name="Loker E.S."/>
        </authorList>
    </citation>
    <scope>NUCLEOTIDE SEQUENCE</scope>
    <source>
        <strain evidence="1">KasaAsao</strain>
    </source>
</reference>